<feature type="domain" description="CzcB-like barrel-sandwich hybrid" evidence="3">
    <location>
        <begin position="76"/>
        <end position="221"/>
    </location>
</feature>
<gene>
    <name evidence="4" type="ORF">SAMN05443429_10190</name>
</gene>
<evidence type="ECO:0000313" key="5">
    <source>
        <dbReference type="Proteomes" id="UP000184335"/>
    </source>
</evidence>
<name>A0A1M6A0S1_9FLAO</name>
<keyword evidence="2" id="KW-0813">Transport</keyword>
<dbReference type="InterPro" id="IPR051909">
    <property type="entry name" value="MFP_Cation_Efflux"/>
</dbReference>
<dbReference type="STRING" id="1118202.SAMN05443429_10190"/>
<dbReference type="EMBL" id="FQYI01000001">
    <property type="protein sequence ID" value="SHI30097.1"/>
    <property type="molecule type" value="Genomic_DNA"/>
</dbReference>
<dbReference type="PANTHER" id="PTHR30097">
    <property type="entry name" value="CATION EFFLUX SYSTEM PROTEIN CUSB"/>
    <property type="match status" value="1"/>
</dbReference>
<dbReference type="PROSITE" id="PS51257">
    <property type="entry name" value="PROKAR_LIPOPROTEIN"/>
    <property type="match status" value="1"/>
</dbReference>
<dbReference type="Gene3D" id="2.40.50.100">
    <property type="match status" value="1"/>
</dbReference>
<dbReference type="GO" id="GO:0030313">
    <property type="term" value="C:cell envelope"/>
    <property type="evidence" value="ECO:0007669"/>
    <property type="project" value="TreeGrafter"/>
</dbReference>
<dbReference type="Pfam" id="PF25973">
    <property type="entry name" value="BSH_CzcB"/>
    <property type="match status" value="1"/>
</dbReference>
<dbReference type="Gene3D" id="2.40.420.20">
    <property type="match status" value="1"/>
</dbReference>
<dbReference type="NCBIfam" id="TIGR01730">
    <property type="entry name" value="RND_mfp"/>
    <property type="match status" value="1"/>
</dbReference>
<keyword evidence="5" id="KW-1185">Reference proteome</keyword>
<sequence length="377" mass="41342">MKNFIIAFLALATLFSCKQTEEKAQEQSAISSDGNQITLTELQKKNAGIEVATLDNQDIAHKILLNGTVDVPPQGMASVSSQLGGIVKSANFLPGNFVKRGQTLAVIENPEMVQMQQDYLQAKANHNLARQNAERQSYLSKHQAVSAKQAQIAQTEAQTQNIAVQGLAGRLSAIGVNPNSVSSGSIQRTMAVRSPISGYISKVNTNVGQYAAPAEILFEVVNTEHLQLALKVFEKDLSKISVGQRIYAFTNDNPEKKYPAEIKVISKDFDADKSVMIHAHFLEKDPALIPGTFMNAEVETDTRQGLAVPDDAVVSWEGRQYIFEEVAQNTYRMFPVSIGNSENGFTQLVNFDVNNASKKFVTKGAYQLLMALKNEEE</sequence>
<dbReference type="PANTHER" id="PTHR30097:SF4">
    <property type="entry name" value="SLR6042 PROTEIN"/>
    <property type="match status" value="1"/>
</dbReference>
<reference evidence="4 5" key="1">
    <citation type="submission" date="2016-11" db="EMBL/GenBank/DDBJ databases">
        <authorList>
            <person name="Jaros S."/>
            <person name="Januszkiewicz K."/>
            <person name="Wedrychowicz H."/>
        </authorList>
    </citation>
    <scope>NUCLEOTIDE SEQUENCE [LARGE SCALE GENOMIC DNA]</scope>
    <source>
        <strain evidence="4 5">DSM 25479</strain>
    </source>
</reference>
<dbReference type="Gene3D" id="2.40.30.170">
    <property type="match status" value="1"/>
</dbReference>
<accession>A0A1M6A0S1</accession>
<evidence type="ECO:0000256" key="2">
    <source>
        <dbReference type="ARBA" id="ARBA00022448"/>
    </source>
</evidence>
<organism evidence="4 5">
    <name type="scientific">Cruoricaptor ignavus</name>
    <dbReference type="NCBI Taxonomy" id="1118202"/>
    <lineage>
        <taxon>Bacteria</taxon>
        <taxon>Pseudomonadati</taxon>
        <taxon>Bacteroidota</taxon>
        <taxon>Flavobacteriia</taxon>
        <taxon>Flavobacteriales</taxon>
        <taxon>Weeksellaceae</taxon>
        <taxon>Cruoricaptor</taxon>
    </lineage>
</organism>
<dbReference type="GO" id="GO:0022857">
    <property type="term" value="F:transmembrane transporter activity"/>
    <property type="evidence" value="ECO:0007669"/>
    <property type="project" value="InterPro"/>
</dbReference>
<dbReference type="Gene3D" id="1.10.287.470">
    <property type="entry name" value="Helix hairpin bin"/>
    <property type="match status" value="1"/>
</dbReference>
<dbReference type="Proteomes" id="UP000184335">
    <property type="component" value="Unassembled WGS sequence"/>
</dbReference>
<evidence type="ECO:0000256" key="1">
    <source>
        <dbReference type="ARBA" id="ARBA00009477"/>
    </source>
</evidence>
<comment type="similarity">
    <text evidence="1">Belongs to the membrane fusion protein (MFP) (TC 8.A.1) family.</text>
</comment>
<evidence type="ECO:0000313" key="4">
    <source>
        <dbReference type="EMBL" id="SHI30097.1"/>
    </source>
</evidence>
<proteinExistence type="inferred from homology"/>
<dbReference type="InterPro" id="IPR058647">
    <property type="entry name" value="BSH_CzcB-like"/>
</dbReference>
<dbReference type="RefSeq" id="WP_073177949.1">
    <property type="nucleotide sequence ID" value="NZ_FQYI01000001.1"/>
</dbReference>
<dbReference type="AlphaFoldDB" id="A0A1M6A0S1"/>
<dbReference type="InterPro" id="IPR006143">
    <property type="entry name" value="RND_pump_MFP"/>
</dbReference>
<dbReference type="GO" id="GO:0060003">
    <property type="term" value="P:copper ion export"/>
    <property type="evidence" value="ECO:0007669"/>
    <property type="project" value="TreeGrafter"/>
</dbReference>
<dbReference type="OrthoDB" id="9814657at2"/>
<evidence type="ECO:0000259" key="3">
    <source>
        <dbReference type="Pfam" id="PF25973"/>
    </source>
</evidence>
<protein>
    <submittedName>
        <fullName evidence="4">Membrane fusion protein, cobalt-zinc-cadmium efflux system</fullName>
    </submittedName>
</protein>
<dbReference type="SUPFAM" id="SSF111369">
    <property type="entry name" value="HlyD-like secretion proteins"/>
    <property type="match status" value="1"/>
</dbReference>
<dbReference type="GO" id="GO:0016020">
    <property type="term" value="C:membrane"/>
    <property type="evidence" value="ECO:0007669"/>
    <property type="project" value="InterPro"/>
</dbReference>
<dbReference type="GO" id="GO:0015679">
    <property type="term" value="P:plasma membrane copper ion transport"/>
    <property type="evidence" value="ECO:0007669"/>
    <property type="project" value="TreeGrafter"/>
</dbReference>